<protein>
    <recommendedName>
        <fullName evidence="4">Tetratricopeptide repeat protein</fullName>
    </recommendedName>
</protein>
<keyword evidence="3" id="KW-1185">Reference proteome</keyword>
<sequence length="558" mass="62446">MTIRFDAHELDPPLNLDNLALRQLPMQWPVERDRFTQVTGHVPIMIRLHTGSGLTACTAMTYYIDARSSFLSEGRILLLASSRGGLLTLMARQGMEATGLQPADVAVAGAGQYDFPDTLAALEDGLDEGSFRRLLKVFDLSYRLSLWLGLDELASLVLAPSSELGRFYRLAIWVNSGELSHEEAWHRLQTHKHYALADVATYLHDVAARLALHVAYYHQDLVSPGADDMAAMAFWNPGVPKIRLEDVTATNAEPAPPHTVPNKTNHANPPRKPAREEPAATTSPHVRFFRGEARVRHRPLPPDPQRALRAKELSDKGISLLASFETAGIDADLERAIARLREALAVAAPNDPHRPTYWLNLAKGLQASYERDTNHDHLDEAIALMRKAMGVVGNDYQELPEMQRTMGMLLALRFARDTSPWDMDEAMALTAVAMRRHPNHLLAMHARAHALRHRWETQQHRQDLDAIIELGKAMLANQQPGLQRAETLWILSRDRCHRYDLAGLPEDIDAAVDASRTALKECPADHPRRPRYVYGLAYAKHRRLADAPAGNNSHDSFQ</sequence>
<dbReference type="SUPFAM" id="SSF48452">
    <property type="entry name" value="TPR-like"/>
    <property type="match status" value="1"/>
</dbReference>
<evidence type="ECO:0008006" key="4">
    <source>
        <dbReference type="Google" id="ProtNLM"/>
    </source>
</evidence>
<gene>
    <name evidence="2" type="ORF">Rhe02_78540</name>
</gene>
<dbReference type="AlphaFoldDB" id="A0A8J3QHM9"/>
<dbReference type="RefSeq" id="WP_203913517.1">
    <property type="nucleotide sequence ID" value="NZ_BONY01000076.1"/>
</dbReference>
<proteinExistence type="predicted"/>
<dbReference type="EMBL" id="BONY01000076">
    <property type="protein sequence ID" value="GIH09787.1"/>
    <property type="molecule type" value="Genomic_DNA"/>
</dbReference>
<comment type="caution">
    <text evidence="2">The sequence shown here is derived from an EMBL/GenBank/DDBJ whole genome shotgun (WGS) entry which is preliminary data.</text>
</comment>
<reference evidence="2" key="1">
    <citation type="submission" date="2021-01" db="EMBL/GenBank/DDBJ databases">
        <title>Whole genome shotgun sequence of Rhizocola hellebori NBRC 109834.</title>
        <authorList>
            <person name="Komaki H."/>
            <person name="Tamura T."/>
        </authorList>
    </citation>
    <scope>NUCLEOTIDE SEQUENCE</scope>
    <source>
        <strain evidence="2">NBRC 109834</strain>
    </source>
</reference>
<dbReference type="Proteomes" id="UP000612899">
    <property type="component" value="Unassembled WGS sequence"/>
</dbReference>
<dbReference type="InterPro" id="IPR011990">
    <property type="entry name" value="TPR-like_helical_dom_sf"/>
</dbReference>
<name>A0A8J3QHM9_9ACTN</name>
<organism evidence="2 3">
    <name type="scientific">Rhizocola hellebori</name>
    <dbReference type="NCBI Taxonomy" id="1392758"/>
    <lineage>
        <taxon>Bacteria</taxon>
        <taxon>Bacillati</taxon>
        <taxon>Actinomycetota</taxon>
        <taxon>Actinomycetes</taxon>
        <taxon>Micromonosporales</taxon>
        <taxon>Micromonosporaceae</taxon>
        <taxon>Rhizocola</taxon>
    </lineage>
</organism>
<evidence type="ECO:0000256" key="1">
    <source>
        <dbReference type="SAM" id="MobiDB-lite"/>
    </source>
</evidence>
<dbReference type="Gene3D" id="1.25.40.10">
    <property type="entry name" value="Tetratricopeptide repeat domain"/>
    <property type="match status" value="1"/>
</dbReference>
<evidence type="ECO:0000313" key="3">
    <source>
        <dbReference type="Proteomes" id="UP000612899"/>
    </source>
</evidence>
<feature type="region of interest" description="Disordered" evidence="1">
    <location>
        <begin position="251"/>
        <end position="284"/>
    </location>
</feature>
<evidence type="ECO:0000313" key="2">
    <source>
        <dbReference type="EMBL" id="GIH09787.1"/>
    </source>
</evidence>
<accession>A0A8J3QHM9</accession>